<sequence>MDIIYMIWFVPLFLFLFALFYFVVMRKNDFEKRLAIFYPYRQLPQKREAYMQKVSKYNHIMFALFLLPFFILVYVLFKENYQEISEANTSFSDENLMLILATLLPLFVCYYIIFYMQKRSRKAKRMLLEQMSDTDFELLLKLRDNLSFPYKYDPPFVLCNNHLYIFLFHTIKEIDPTQITSVKWYSNRHRFIVRIKDPKAKVTAFSISKSALDIFLQIVEQYTKLNLLTDQKNK</sequence>
<feature type="transmembrane region" description="Helical" evidence="1">
    <location>
        <begin position="97"/>
        <end position="116"/>
    </location>
</feature>
<feature type="transmembrane region" description="Helical" evidence="1">
    <location>
        <begin position="57"/>
        <end position="77"/>
    </location>
</feature>
<reference evidence="3" key="1">
    <citation type="submission" date="2017-06" db="EMBL/GenBank/DDBJ databases">
        <title>Capnocytophaga spp. assemblies.</title>
        <authorList>
            <person name="Gulvik C.A."/>
        </authorList>
    </citation>
    <scope>NUCLEOTIDE SEQUENCE [LARGE SCALE GENOMIC DNA]</scope>
    <source>
        <strain evidence="3">H1496</strain>
    </source>
</reference>
<organism evidence="2 3">
    <name type="scientific">Capnocytophaga gingivalis</name>
    <dbReference type="NCBI Taxonomy" id="1017"/>
    <lineage>
        <taxon>Bacteria</taxon>
        <taxon>Pseudomonadati</taxon>
        <taxon>Bacteroidota</taxon>
        <taxon>Flavobacteriia</taxon>
        <taxon>Flavobacteriales</taxon>
        <taxon>Flavobacteriaceae</taxon>
        <taxon>Capnocytophaga</taxon>
    </lineage>
</organism>
<keyword evidence="1" id="KW-1133">Transmembrane helix</keyword>
<protein>
    <submittedName>
        <fullName evidence="2">Uncharacterized protein</fullName>
    </submittedName>
</protein>
<dbReference type="AlphaFoldDB" id="A0A250FP86"/>
<proteinExistence type="predicted"/>
<evidence type="ECO:0000313" key="3">
    <source>
        <dbReference type="Proteomes" id="UP000217250"/>
    </source>
</evidence>
<evidence type="ECO:0000313" key="2">
    <source>
        <dbReference type="EMBL" id="ATA86979.1"/>
    </source>
</evidence>
<keyword evidence="1" id="KW-0472">Membrane</keyword>
<dbReference type="Proteomes" id="UP000217250">
    <property type="component" value="Chromosome"/>
</dbReference>
<accession>A0A250FP86</accession>
<evidence type="ECO:0000256" key="1">
    <source>
        <dbReference type="SAM" id="Phobius"/>
    </source>
</evidence>
<name>A0A250FP86_9FLAO</name>
<dbReference type="EMBL" id="CP022386">
    <property type="protein sequence ID" value="ATA86979.1"/>
    <property type="molecule type" value="Genomic_DNA"/>
</dbReference>
<dbReference type="OrthoDB" id="1148807at2"/>
<keyword evidence="1" id="KW-0812">Transmembrane</keyword>
<dbReference type="KEGG" id="cgh:CGC50_07320"/>
<gene>
    <name evidence="2" type="ORF">CGC50_07320</name>
</gene>
<feature type="transmembrane region" description="Helical" evidence="1">
    <location>
        <begin position="6"/>
        <end position="24"/>
    </location>
</feature>